<dbReference type="Gene3D" id="3.30.360.10">
    <property type="entry name" value="Dihydrodipicolinate Reductase, domain 2"/>
    <property type="match status" value="1"/>
</dbReference>
<dbReference type="PANTHER" id="PTHR31873">
    <property type="entry name" value="L-ASPARTATE DEHYDROGENASE-RELATED"/>
    <property type="match status" value="1"/>
</dbReference>
<reference evidence="5" key="1">
    <citation type="submission" date="2023-06" db="EMBL/GenBank/DDBJ databases">
        <authorList>
            <person name="Delattre M."/>
        </authorList>
    </citation>
    <scope>NUCLEOTIDE SEQUENCE</scope>
    <source>
        <strain evidence="5">AF72</strain>
    </source>
</reference>
<evidence type="ECO:0000256" key="2">
    <source>
        <dbReference type="ARBA" id="ARBA00020169"/>
    </source>
</evidence>
<dbReference type="Pfam" id="PF03447">
    <property type="entry name" value="NAD_binding_3"/>
    <property type="match status" value="1"/>
</dbReference>
<evidence type="ECO:0000313" key="6">
    <source>
        <dbReference type="Proteomes" id="UP001177023"/>
    </source>
</evidence>
<gene>
    <name evidence="5" type="ORF">MSPICULIGERA_LOCUS16823</name>
</gene>
<evidence type="ECO:0000259" key="3">
    <source>
        <dbReference type="Pfam" id="PF01958"/>
    </source>
</evidence>
<dbReference type="Pfam" id="PF01958">
    <property type="entry name" value="Asp_DH_C"/>
    <property type="match status" value="1"/>
</dbReference>
<dbReference type="InterPro" id="IPR005106">
    <property type="entry name" value="Asp/hSer_DH_NAD-bd"/>
</dbReference>
<evidence type="ECO:0000313" key="5">
    <source>
        <dbReference type="EMBL" id="CAJ0578576.1"/>
    </source>
</evidence>
<dbReference type="EMBL" id="CATQJA010002654">
    <property type="protein sequence ID" value="CAJ0578576.1"/>
    <property type="molecule type" value="Genomic_DNA"/>
</dbReference>
<dbReference type="SUPFAM" id="SSF55347">
    <property type="entry name" value="Glyceraldehyde-3-phosphate dehydrogenase-like, C-terminal domain"/>
    <property type="match status" value="1"/>
</dbReference>
<proteinExistence type="inferred from homology"/>
<protein>
    <recommendedName>
        <fullName evidence="2">Aspartate dehydrogenase domain-containing protein</fullName>
    </recommendedName>
</protein>
<keyword evidence="6" id="KW-1185">Reference proteome</keyword>
<evidence type="ECO:0000256" key="1">
    <source>
        <dbReference type="ARBA" id="ARBA00008331"/>
    </source>
</evidence>
<dbReference type="InterPro" id="IPR002811">
    <property type="entry name" value="Asp_DH"/>
</dbReference>
<dbReference type="SUPFAM" id="SSF51735">
    <property type="entry name" value="NAD(P)-binding Rossmann-fold domains"/>
    <property type="match status" value="1"/>
</dbReference>
<sequence>MPATRVGIIGYGNLGKFLHAELRKLPEFEVVRVWNRSHIDGIQPIEEINEKNLKDIDLVVEVAHPDLMATYLETILAHADLFIGSPTCLADDGLMATTKKLLAENPGRRVFVPAGAFWGGNDIQKMAETGLLQALTVTMTKHPNSFKLREPLAAKNEEAKEGDQPVVLYEGPVRDLCPIAPNNVNTMAGASVAAFNLGFDGVKAKLVSDPKLHDWHIVEVLAEGPDGFQVHSIRKNPAKPGAVTGQLTYFSFLSSIKETRHKPAGLQIC</sequence>
<feature type="non-terminal residue" evidence="5">
    <location>
        <position position="269"/>
    </location>
</feature>
<dbReference type="Proteomes" id="UP001177023">
    <property type="component" value="Unassembled WGS sequence"/>
</dbReference>
<comment type="caution">
    <text evidence="5">The sequence shown here is derived from an EMBL/GenBank/DDBJ whole genome shotgun (WGS) entry which is preliminary data.</text>
</comment>
<organism evidence="5 6">
    <name type="scientific">Mesorhabditis spiculigera</name>
    <dbReference type="NCBI Taxonomy" id="96644"/>
    <lineage>
        <taxon>Eukaryota</taxon>
        <taxon>Metazoa</taxon>
        <taxon>Ecdysozoa</taxon>
        <taxon>Nematoda</taxon>
        <taxon>Chromadorea</taxon>
        <taxon>Rhabditida</taxon>
        <taxon>Rhabditina</taxon>
        <taxon>Rhabditomorpha</taxon>
        <taxon>Rhabditoidea</taxon>
        <taxon>Rhabditidae</taxon>
        <taxon>Mesorhabditinae</taxon>
        <taxon>Mesorhabditis</taxon>
    </lineage>
</organism>
<name>A0AA36D0U7_9BILA</name>
<evidence type="ECO:0000259" key="4">
    <source>
        <dbReference type="Pfam" id="PF03447"/>
    </source>
</evidence>
<dbReference type="AlphaFoldDB" id="A0AA36D0U7"/>
<dbReference type="Gene3D" id="3.40.50.720">
    <property type="entry name" value="NAD(P)-binding Rossmann-like Domain"/>
    <property type="match status" value="1"/>
</dbReference>
<dbReference type="GO" id="GO:0033735">
    <property type="term" value="F:aspartate dehydrogenase [NAD(P)+] activity"/>
    <property type="evidence" value="ECO:0007669"/>
    <property type="project" value="InterPro"/>
</dbReference>
<dbReference type="PANTHER" id="PTHR31873:SF6">
    <property type="entry name" value="ASPARTATE DEHYDROGENASE DOMAIN-CONTAINING PROTEIN"/>
    <property type="match status" value="1"/>
</dbReference>
<feature type="domain" description="Aspartate/homoserine dehydrogenase NAD-binding" evidence="4">
    <location>
        <begin position="10"/>
        <end position="112"/>
    </location>
</feature>
<feature type="domain" description="Aspartate dehydrogenase" evidence="3">
    <location>
        <begin position="163"/>
        <end position="247"/>
    </location>
</feature>
<dbReference type="GO" id="GO:0050661">
    <property type="term" value="F:NADP binding"/>
    <property type="evidence" value="ECO:0007669"/>
    <property type="project" value="InterPro"/>
</dbReference>
<dbReference type="GO" id="GO:0009435">
    <property type="term" value="P:NAD+ biosynthetic process"/>
    <property type="evidence" value="ECO:0007669"/>
    <property type="project" value="InterPro"/>
</dbReference>
<dbReference type="InterPro" id="IPR036291">
    <property type="entry name" value="NAD(P)-bd_dom_sf"/>
</dbReference>
<accession>A0AA36D0U7</accession>
<comment type="similarity">
    <text evidence="1">Belongs to the L-aspartate dehydrogenase family.</text>
</comment>